<dbReference type="PANTHER" id="PTHR46383">
    <property type="entry name" value="ASPARTATE AMINOTRANSFERASE"/>
    <property type="match status" value="1"/>
</dbReference>
<dbReference type="InterPro" id="IPR015424">
    <property type="entry name" value="PyrdxlP-dep_Trfase"/>
</dbReference>
<dbReference type="InterPro" id="IPR004839">
    <property type="entry name" value="Aminotransferase_I/II_large"/>
</dbReference>
<evidence type="ECO:0000256" key="2">
    <source>
        <dbReference type="ARBA" id="ARBA00007441"/>
    </source>
</evidence>
<protein>
    <recommendedName>
        <fullName evidence="6">Aminotransferase class I/classII large domain-containing protein</fullName>
    </recommendedName>
</protein>
<evidence type="ECO:0000259" key="6">
    <source>
        <dbReference type="Pfam" id="PF00155"/>
    </source>
</evidence>
<dbReference type="EMBL" id="HBHX01056964">
    <property type="protein sequence ID" value="CAE0136772.1"/>
    <property type="molecule type" value="Transcribed_RNA"/>
</dbReference>
<dbReference type="GO" id="GO:0008483">
    <property type="term" value="F:transaminase activity"/>
    <property type="evidence" value="ECO:0007669"/>
    <property type="project" value="UniProtKB-KW"/>
</dbReference>
<reference evidence="7" key="1">
    <citation type="submission" date="2021-01" db="EMBL/GenBank/DDBJ databases">
        <authorList>
            <person name="Corre E."/>
            <person name="Pelletier E."/>
            <person name="Niang G."/>
            <person name="Scheremetjew M."/>
            <person name="Finn R."/>
            <person name="Kale V."/>
            <person name="Holt S."/>
            <person name="Cochrane G."/>
            <person name="Meng A."/>
            <person name="Brown T."/>
            <person name="Cohen L."/>
        </authorList>
    </citation>
    <scope>NUCLEOTIDE SEQUENCE</scope>
    <source>
        <strain evidence="7">CCMP281</strain>
    </source>
</reference>
<sequence length="429" mass="46420">MPRIPRVENVKCWPCRRAEAEAERRLITRGLAVMSSLLSQRIQQTDTPCIVKMQQMLRGKTDVFSLAQGIVHWPPPSEALVAAQAAVVDVGTSLYGADDGLPELRTALKQKVATENGLHNSEIMVTAGANQAYTNLVLALLDAGDAALLFKPYYFNHLMALQMTGSATELVLPPSTPDLQPDMAALRAEFEMRASSDRAQIRMVTLVNPGNPTGVMIPPETLEEASALCKRYGAWLVMDNTYEHFSYEGCAPHTCVEGDHVVNVFSFSKAFGMMGWRVGYLAYPAALAPQLLKTQDTIVICPSTLSQKLALAAMGPGRGWVDHHIGGLAEQKAMIIDALAPLGKGAVQGGSGAIYLFCRLPEGAQDDMAVVEWLVEKHGVCLIPGSACGMPGYVRVCYANLPLDRCREAARRLRAGLTELASGKVQLSR</sequence>
<dbReference type="InterPro" id="IPR004838">
    <property type="entry name" value="NHTrfase_class1_PyrdxlP-BS"/>
</dbReference>
<name>A0A7S3BKE8_9EUKA</name>
<accession>A0A7S3BKE8</accession>
<comment type="similarity">
    <text evidence="2">Belongs to the class-I pyridoxal-phosphate-dependent aminotransferase family.</text>
</comment>
<dbReference type="InterPro" id="IPR015421">
    <property type="entry name" value="PyrdxlP-dep_Trfase_major"/>
</dbReference>
<feature type="domain" description="Aminotransferase class I/classII large" evidence="6">
    <location>
        <begin position="62"/>
        <end position="413"/>
    </location>
</feature>
<dbReference type="AlphaFoldDB" id="A0A7S3BKE8"/>
<evidence type="ECO:0000256" key="1">
    <source>
        <dbReference type="ARBA" id="ARBA00001933"/>
    </source>
</evidence>
<dbReference type="GO" id="GO:0030170">
    <property type="term" value="F:pyridoxal phosphate binding"/>
    <property type="evidence" value="ECO:0007669"/>
    <property type="project" value="InterPro"/>
</dbReference>
<keyword evidence="5" id="KW-0663">Pyridoxal phosphate</keyword>
<gene>
    <name evidence="7" type="ORF">HERI1096_LOCUS31412</name>
</gene>
<evidence type="ECO:0000256" key="3">
    <source>
        <dbReference type="ARBA" id="ARBA00022576"/>
    </source>
</evidence>
<dbReference type="Gene3D" id="3.40.640.10">
    <property type="entry name" value="Type I PLP-dependent aspartate aminotransferase-like (Major domain)"/>
    <property type="match status" value="1"/>
</dbReference>
<evidence type="ECO:0000256" key="5">
    <source>
        <dbReference type="ARBA" id="ARBA00022898"/>
    </source>
</evidence>
<dbReference type="SUPFAM" id="SSF53383">
    <property type="entry name" value="PLP-dependent transferases"/>
    <property type="match status" value="1"/>
</dbReference>
<dbReference type="GO" id="GO:0006520">
    <property type="term" value="P:amino acid metabolic process"/>
    <property type="evidence" value="ECO:0007669"/>
    <property type="project" value="InterPro"/>
</dbReference>
<comment type="cofactor">
    <cofactor evidence="1">
        <name>pyridoxal 5'-phosphate</name>
        <dbReference type="ChEBI" id="CHEBI:597326"/>
    </cofactor>
</comment>
<proteinExistence type="inferred from homology"/>
<evidence type="ECO:0000313" key="7">
    <source>
        <dbReference type="EMBL" id="CAE0136772.1"/>
    </source>
</evidence>
<dbReference type="PROSITE" id="PS00105">
    <property type="entry name" value="AA_TRANSFER_CLASS_1"/>
    <property type="match status" value="1"/>
</dbReference>
<dbReference type="InterPro" id="IPR050596">
    <property type="entry name" value="AspAT/PAT-like"/>
</dbReference>
<dbReference type="CDD" id="cd00609">
    <property type="entry name" value="AAT_like"/>
    <property type="match status" value="1"/>
</dbReference>
<organism evidence="7">
    <name type="scientific">Haptolina ericina</name>
    <dbReference type="NCBI Taxonomy" id="156174"/>
    <lineage>
        <taxon>Eukaryota</taxon>
        <taxon>Haptista</taxon>
        <taxon>Haptophyta</taxon>
        <taxon>Prymnesiophyceae</taxon>
        <taxon>Prymnesiales</taxon>
        <taxon>Prymnesiaceae</taxon>
        <taxon>Haptolina</taxon>
    </lineage>
</organism>
<keyword evidence="4" id="KW-0808">Transferase</keyword>
<evidence type="ECO:0000256" key="4">
    <source>
        <dbReference type="ARBA" id="ARBA00022679"/>
    </source>
</evidence>
<keyword evidence="3" id="KW-0032">Aminotransferase</keyword>
<dbReference type="PANTHER" id="PTHR46383:SF5">
    <property type="entry name" value="AMINOTRANSFERASE CLASS I_CLASSII DOMAIN-CONTAINING PROTEIN"/>
    <property type="match status" value="1"/>
</dbReference>
<dbReference type="Pfam" id="PF00155">
    <property type="entry name" value="Aminotran_1_2"/>
    <property type="match status" value="1"/>
</dbReference>